<keyword evidence="2" id="KW-1185">Reference proteome</keyword>
<dbReference type="EMBL" id="FZQP02000837">
    <property type="protein sequence ID" value="VVC90615.1"/>
    <property type="molecule type" value="Genomic_DNA"/>
</dbReference>
<evidence type="ECO:0000313" key="2">
    <source>
        <dbReference type="Proteomes" id="UP000324832"/>
    </source>
</evidence>
<organism evidence="1 2">
    <name type="scientific">Leptidea sinapis</name>
    <dbReference type="NCBI Taxonomy" id="189913"/>
    <lineage>
        <taxon>Eukaryota</taxon>
        <taxon>Metazoa</taxon>
        <taxon>Ecdysozoa</taxon>
        <taxon>Arthropoda</taxon>
        <taxon>Hexapoda</taxon>
        <taxon>Insecta</taxon>
        <taxon>Pterygota</taxon>
        <taxon>Neoptera</taxon>
        <taxon>Endopterygota</taxon>
        <taxon>Lepidoptera</taxon>
        <taxon>Glossata</taxon>
        <taxon>Ditrysia</taxon>
        <taxon>Papilionoidea</taxon>
        <taxon>Pieridae</taxon>
        <taxon>Dismorphiinae</taxon>
        <taxon>Leptidea</taxon>
    </lineage>
</organism>
<evidence type="ECO:0008006" key="3">
    <source>
        <dbReference type="Google" id="ProtNLM"/>
    </source>
</evidence>
<protein>
    <recommendedName>
        <fullName evidence="3">BED-type domain-containing protein</fullName>
    </recommendedName>
</protein>
<gene>
    <name evidence="1" type="ORF">LSINAPIS_LOCUS3486</name>
</gene>
<reference evidence="1 2" key="1">
    <citation type="submission" date="2017-07" db="EMBL/GenBank/DDBJ databases">
        <authorList>
            <person name="Talla V."/>
            <person name="Backstrom N."/>
        </authorList>
    </citation>
    <scope>NUCLEOTIDE SEQUENCE [LARGE SCALE GENOMIC DNA]</scope>
</reference>
<proteinExistence type="predicted"/>
<sequence>MRCKCGHPKPRRSWVWRHFDHVTKKTAKCRFCKRLINCIDNHWAWKVFDVIDTIPTCSICNYQTAKDDDQEQNLQNVLDHLMEEHGVVSGSQIISTDTLDVGEI</sequence>
<accession>A0A5E4PX66</accession>
<name>A0A5E4PX66_9NEOP</name>
<evidence type="ECO:0000313" key="1">
    <source>
        <dbReference type="EMBL" id="VVC90615.1"/>
    </source>
</evidence>
<dbReference type="Proteomes" id="UP000324832">
    <property type="component" value="Unassembled WGS sequence"/>
</dbReference>
<dbReference type="AlphaFoldDB" id="A0A5E4PX66"/>